<reference evidence="1" key="1">
    <citation type="submission" date="2018-05" db="EMBL/GenBank/DDBJ databases">
        <authorList>
            <person name="Lanie J.A."/>
            <person name="Ng W.-L."/>
            <person name="Kazmierczak K.M."/>
            <person name="Andrzejewski T.M."/>
            <person name="Davidsen T.M."/>
            <person name="Wayne K.J."/>
            <person name="Tettelin H."/>
            <person name="Glass J.I."/>
            <person name="Rusch D."/>
            <person name="Podicherti R."/>
            <person name="Tsui H.-C.T."/>
            <person name="Winkler M.E."/>
        </authorList>
    </citation>
    <scope>NUCLEOTIDE SEQUENCE</scope>
</reference>
<feature type="non-terminal residue" evidence="1">
    <location>
        <position position="1"/>
    </location>
</feature>
<dbReference type="AlphaFoldDB" id="A0A382WIM8"/>
<organism evidence="1">
    <name type="scientific">marine metagenome</name>
    <dbReference type="NCBI Taxonomy" id="408172"/>
    <lineage>
        <taxon>unclassified sequences</taxon>
        <taxon>metagenomes</taxon>
        <taxon>ecological metagenomes</taxon>
    </lineage>
</organism>
<evidence type="ECO:0000313" key="1">
    <source>
        <dbReference type="EMBL" id="SVD57978.1"/>
    </source>
</evidence>
<sequence length="269" mass="28453">VDTWVVSTKSGSKVTTTTTSHTWSTVTYQGTSSGTGGTAGDSSYLKAVASSSSTQNYTLNAIQDVLNDANTATFTTMITTLWHHSVDDTYGAAYEDPNEPSSPNLKTDATFESDVDTMKTLITNANTYHQGVLSGTSNGYSNGVAHTYANTTYAAFITGVGTFQTAMKLRITEISNRIGYLNGKGSQSGGIADGGSGTQSSDSGTAGYGFAGTDFNGGKGYANTIYAHCNFLAGKKIKLIEKILSAIEDVGSLYNQIKAKRSEYYEYNQ</sequence>
<accession>A0A382WIM8</accession>
<gene>
    <name evidence="1" type="ORF">METZ01_LOCUS410832</name>
</gene>
<proteinExistence type="predicted"/>
<protein>
    <submittedName>
        <fullName evidence="1">Uncharacterized protein</fullName>
    </submittedName>
</protein>
<name>A0A382WIM8_9ZZZZ</name>
<dbReference type="EMBL" id="UINC01159726">
    <property type="protein sequence ID" value="SVD57978.1"/>
    <property type="molecule type" value="Genomic_DNA"/>
</dbReference>